<dbReference type="Pfam" id="PF13857">
    <property type="entry name" value="Ank_5"/>
    <property type="match status" value="1"/>
</dbReference>
<dbReference type="STRING" id="13333.W1NEK9"/>
<feature type="repeat" description="ANK" evidence="1">
    <location>
        <begin position="203"/>
        <end position="235"/>
    </location>
</feature>
<dbReference type="PROSITE" id="PS50297">
    <property type="entry name" value="ANK_REP_REGION"/>
    <property type="match status" value="7"/>
</dbReference>
<gene>
    <name evidence="3" type="ORF">AMTR_s00004p00114250</name>
</gene>
<dbReference type="InterPro" id="IPR036770">
    <property type="entry name" value="Ankyrin_rpt-contain_sf"/>
</dbReference>
<dbReference type="PANTHER" id="PTHR22677:SF4">
    <property type="entry name" value="USHER SYNDROME TYPE-1G PROTEIN-LIKE PROTEIN"/>
    <property type="match status" value="1"/>
</dbReference>
<dbReference type="Proteomes" id="UP000017836">
    <property type="component" value="Unassembled WGS sequence"/>
</dbReference>
<dbReference type="OrthoDB" id="194358at2759"/>
<dbReference type="PRINTS" id="PR01415">
    <property type="entry name" value="ANKYRIN"/>
</dbReference>
<reference evidence="4" key="1">
    <citation type="journal article" date="2013" name="Science">
        <title>The Amborella genome and the evolution of flowering plants.</title>
        <authorList>
            <consortium name="Amborella Genome Project"/>
        </authorList>
    </citation>
    <scope>NUCLEOTIDE SEQUENCE [LARGE SCALE GENOMIC DNA]</scope>
</reference>
<dbReference type="SUPFAM" id="SSF49354">
    <property type="entry name" value="PapD-like"/>
    <property type="match status" value="1"/>
</dbReference>
<evidence type="ECO:0000259" key="2">
    <source>
        <dbReference type="PROSITE" id="PS50202"/>
    </source>
</evidence>
<feature type="repeat" description="ANK" evidence="1">
    <location>
        <begin position="388"/>
        <end position="420"/>
    </location>
</feature>
<evidence type="ECO:0000313" key="4">
    <source>
        <dbReference type="Proteomes" id="UP000017836"/>
    </source>
</evidence>
<organism evidence="3 4">
    <name type="scientific">Amborella trichopoda</name>
    <dbReference type="NCBI Taxonomy" id="13333"/>
    <lineage>
        <taxon>Eukaryota</taxon>
        <taxon>Viridiplantae</taxon>
        <taxon>Streptophyta</taxon>
        <taxon>Embryophyta</taxon>
        <taxon>Tracheophyta</taxon>
        <taxon>Spermatophyta</taxon>
        <taxon>Magnoliopsida</taxon>
        <taxon>Amborellales</taxon>
        <taxon>Amborellaceae</taxon>
        <taxon>Amborella</taxon>
    </lineage>
</organism>
<dbReference type="PROSITE" id="PS50202">
    <property type="entry name" value="MSP"/>
    <property type="match status" value="1"/>
</dbReference>
<feature type="repeat" description="ANK" evidence="1">
    <location>
        <begin position="268"/>
        <end position="300"/>
    </location>
</feature>
<dbReference type="Gene3D" id="1.25.40.20">
    <property type="entry name" value="Ankyrin repeat-containing domain"/>
    <property type="match status" value="5"/>
</dbReference>
<dbReference type="KEGG" id="atr:18421534"/>
<feature type="repeat" description="ANK" evidence="1">
    <location>
        <begin position="301"/>
        <end position="333"/>
    </location>
</feature>
<dbReference type="InterPro" id="IPR008962">
    <property type="entry name" value="PapD-like_sf"/>
</dbReference>
<feature type="repeat" description="ANK" evidence="1">
    <location>
        <begin position="239"/>
        <end position="267"/>
    </location>
</feature>
<dbReference type="SMART" id="SM00248">
    <property type="entry name" value="ANK"/>
    <property type="match status" value="8"/>
</dbReference>
<feature type="domain" description="MSP" evidence="2">
    <location>
        <begin position="4"/>
        <end position="134"/>
    </location>
</feature>
<evidence type="ECO:0000313" key="3">
    <source>
        <dbReference type="EMBL" id="ERM93580.1"/>
    </source>
</evidence>
<dbReference type="OMA" id="QKCCGEL"/>
<keyword evidence="1" id="KW-0040">ANK repeat</keyword>
<dbReference type="AlphaFoldDB" id="W1NEK9"/>
<dbReference type="SUPFAM" id="SSF48403">
    <property type="entry name" value="Ankyrin repeat"/>
    <property type="match status" value="1"/>
</dbReference>
<dbReference type="Gramene" id="ERM93580">
    <property type="protein sequence ID" value="ERM93580"/>
    <property type="gene ID" value="AMTR_s00004p00114250"/>
</dbReference>
<dbReference type="HOGENOM" id="CLU_000134_53_1_1"/>
<proteinExistence type="predicted"/>
<dbReference type="PROSITE" id="PS50088">
    <property type="entry name" value="ANK_REPEAT"/>
    <property type="match status" value="7"/>
</dbReference>
<dbReference type="EMBL" id="KI397628">
    <property type="protein sequence ID" value="ERM93580.1"/>
    <property type="molecule type" value="Genomic_DNA"/>
</dbReference>
<protein>
    <recommendedName>
        <fullName evidence="2">MSP domain-containing protein</fullName>
    </recommendedName>
</protein>
<feature type="repeat" description="ANK" evidence="1">
    <location>
        <begin position="170"/>
        <end position="202"/>
    </location>
</feature>
<dbReference type="InterPro" id="IPR002110">
    <property type="entry name" value="Ankyrin_rpt"/>
</dbReference>
<name>W1NEK9_AMBTC</name>
<dbReference type="InterPro" id="IPR013783">
    <property type="entry name" value="Ig-like_fold"/>
</dbReference>
<feature type="repeat" description="ANK" evidence="1">
    <location>
        <begin position="421"/>
        <end position="453"/>
    </location>
</feature>
<evidence type="ECO:0000256" key="1">
    <source>
        <dbReference type="PROSITE-ProRule" id="PRU00023"/>
    </source>
</evidence>
<dbReference type="eggNOG" id="KOG4177">
    <property type="taxonomic scope" value="Eukaryota"/>
</dbReference>
<dbReference type="PANTHER" id="PTHR22677">
    <property type="entry name" value="ANKYRIN REPEAT DOMAIN-CONTAINING PROTEIN 60"/>
    <property type="match status" value="1"/>
</dbReference>
<dbReference type="Pfam" id="PF12796">
    <property type="entry name" value="Ank_2"/>
    <property type="match status" value="3"/>
</dbReference>
<keyword evidence="4" id="KW-1185">Reference proteome</keyword>
<dbReference type="Gene3D" id="2.60.40.10">
    <property type="entry name" value="Immunoglobulins"/>
    <property type="match status" value="1"/>
</dbReference>
<dbReference type="InterPro" id="IPR000535">
    <property type="entry name" value="MSP_dom"/>
</dbReference>
<accession>W1NEK9</accession>
<sequence length="520" mass="56067">MDRLIRFEPSSMVAIRIEPGHKCSGTVTFRNVMHTMPVAFRLQPVEKGRYVARPQSGIIPPLGTVMLELSYNMAPNEQLPDSLIPYPDHRFLLHSVVVPGATLASHALDNVPPDWFTAKKKQVFADSALRVMFIGAPVLAKLVTDGNMEDLRAVLERDDTPGAADSTDQKGHTLLHLAIASGRADFVQLLLEFHANLESPSRSGRTPLEAAAGAGETLIVELLLARGANPDRQSGTWGPLHQATAGGHLEVMRLLFLKGASPDAPAWDGRTALHLAVEDGRRDCARLLLANGASVDARSDSGDTPLHVAAGKGDDPMVRLLLQRGANKDIRNRSGKTAYDVAAECGHMRLFDCLRLGDSLCRAARRGDTRAVQRLLESGASVHGRDQHGWTALHRAAFKGWMEVVRVLVEKGADINATDEEGYTPLHCASESGQAEVVELLVKKGADTESRTGQGATAIQIASSLHYSGVVRLLGKGSNGKGQVAPVLRTTFDSLATDSPTSKTKNKRGAFHDRKLSLVY</sequence>
<dbReference type="InterPro" id="IPR039323">
    <property type="entry name" value="ANKRD_45/46/60"/>
</dbReference>